<protein>
    <submittedName>
        <fullName evidence="2">Uncharacterized protein</fullName>
    </submittedName>
</protein>
<reference evidence="2 3" key="1">
    <citation type="journal article" date="2010" name="Science">
        <title>Genomic comparison of the ants Camponotus floridanus and Harpegnathos saltator.</title>
        <authorList>
            <person name="Bonasio R."/>
            <person name="Zhang G."/>
            <person name="Ye C."/>
            <person name="Mutti N.S."/>
            <person name="Fang X."/>
            <person name="Qin N."/>
            <person name="Donahue G."/>
            <person name="Yang P."/>
            <person name="Li Q."/>
            <person name="Li C."/>
            <person name="Zhang P."/>
            <person name="Huang Z."/>
            <person name="Berger S.L."/>
            <person name="Reinberg D."/>
            <person name="Wang J."/>
            <person name="Liebig J."/>
        </authorList>
    </citation>
    <scope>NUCLEOTIDE SEQUENCE [LARGE SCALE GENOMIC DNA]</scope>
    <source>
        <strain evidence="3">C129</strain>
    </source>
</reference>
<dbReference type="InParanoid" id="E2AC44"/>
<dbReference type="AlphaFoldDB" id="E2AC44"/>
<name>E2AC44_CAMFO</name>
<dbReference type="OMA" id="REDHIIL"/>
<proteinExistence type="predicted"/>
<keyword evidence="3" id="KW-1185">Reference proteome</keyword>
<feature type="compositionally biased region" description="Basic residues" evidence="1">
    <location>
        <begin position="93"/>
        <end position="106"/>
    </location>
</feature>
<sequence>MAGNDNIREREKIAREIEKTSESIRKKHRALKIDEDITVTTHFRPIIKSLQKIVDNSRAIAVKKEPESNADAIIKTLPIKRYKEEEEEEDARPKKRKRSVKAKRLSMSRISDLSETLSNEPPITSTPFAPRIAQLAIPESLAIEDVFETTGNPFETSVRNMLQTSKGQEVLRENLGSLGQQYMGVPRRG</sequence>
<dbReference type="EMBL" id="GL438406">
    <property type="protein sequence ID" value="EFN68992.1"/>
    <property type="molecule type" value="Genomic_DNA"/>
</dbReference>
<evidence type="ECO:0000256" key="1">
    <source>
        <dbReference type="SAM" id="MobiDB-lite"/>
    </source>
</evidence>
<dbReference type="Proteomes" id="UP000000311">
    <property type="component" value="Unassembled WGS sequence"/>
</dbReference>
<gene>
    <name evidence="2" type="ORF">EAG_02453</name>
</gene>
<accession>E2AC44</accession>
<evidence type="ECO:0000313" key="3">
    <source>
        <dbReference type="Proteomes" id="UP000000311"/>
    </source>
</evidence>
<evidence type="ECO:0000313" key="2">
    <source>
        <dbReference type="EMBL" id="EFN68992.1"/>
    </source>
</evidence>
<feature type="region of interest" description="Disordered" evidence="1">
    <location>
        <begin position="82"/>
        <end position="106"/>
    </location>
</feature>
<organism evidence="3">
    <name type="scientific">Camponotus floridanus</name>
    <name type="common">Florida carpenter ant</name>
    <dbReference type="NCBI Taxonomy" id="104421"/>
    <lineage>
        <taxon>Eukaryota</taxon>
        <taxon>Metazoa</taxon>
        <taxon>Ecdysozoa</taxon>
        <taxon>Arthropoda</taxon>
        <taxon>Hexapoda</taxon>
        <taxon>Insecta</taxon>
        <taxon>Pterygota</taxon>
        <taxon>Neoptera</taxon>
        <taxon>Endopterygota</taxon>
        <taxon>Hymenoptera</taxon>
        <taxon>Apocrita</taxon>
        <taxon>Aculeata</taxon>
        <taxon>Formicoidea</taxon>
        <taxon>Formicidae</taxon>
        <taxon>Formicinae</taxon>
        <taxon>Camponotus</taxon>
    </lineage>
</organism>